<evidence type="ECO:0000313" key="2">
    <source>
        <dbReference type="Proteomes" id="UP000282211"/>
    </source>
</evidence>
<dbReference type="Proteomes" id="UP000282211">
    <property type="component" value="Unassembled WGS sequence"/>
</dbReference>
<reference evidence="1 2" key="1">
    <citation type="submission" date="2018-10" db="EMBL/GenBank/DDBJ databases">
        <title>Genomic Encyclopedia of Type Strains, Phase IV (KMG-IV): sequencing the most valuable type-strain genomes for metagenomic binning, comparative biology and taxonomic classification.</title>
        <authorList>
            <person name="Goeker M."/>
        </authorList>
    </citation>
    <scope>NUCLEOTIDE SEQUENCE [LARGE SCALE GENOMIC DNA]</scope>
    <source>
        <strain evidence="1 2">DSM 22008</strain>
    </source>
</reference>
<name>A0A420WKQ4_9PROT</name>
<dbReference type="OrthoDB" id="9798569at2"/>
<gene>
    <name evidence="1" type="ORF">DES40_0909</name>
</gene>
<keyword evidence="2" id="KW-1185">Reference proteome</keyword>
<protein>
    <submittedName>
        <fullName evidence="1">Uncharacterized protein (DUF2336 family)</fullName>
    </submittedName>
</protein>
<dbReference type="Pfam" id="PF10098">
    <property type="entry name" value="DUF2336"/>
    <property type="match status" value="1"/>
</dbReference>
<dbReference type="InterPro" id="IPR019285">
    <property type="entry name" value="DUF2336"/>
</dbReference>
<dbReference type="AlphaFoldDB" id="A0A420WKQ4"/>
<accession>A0A420WKQ4</accession>
<comment type="caution">
    <text evidence="1">The sequence shown here is derived from an EMBL/GenBank/DDBJ whole genome shotgun (WGS) entry which is preliminary data.</text>
</comment>
<organism evidence="1 2">
    <name type="scientific">Litorimonas taeanensis</name>
    <dbReference type="NCBI Taxonomy" id="568099"/>
    <lineage>
        <taxon>Bacteria</taxon>
        <taxon>Pseudomonadati</taxon>
        <taxon>Pseudomonadota</taxon>
        <taxon>Alphaproteobacteria</taxon>
        <taxon>Maricaulales</taxon>
        <taxon>Robiginitomaculaceae</taxon>
    </lineage>
</organism>
<evidence type="ECO:0000313" key="1">
    <source>
        <dbReference type="EMBL" id="RKQ71584.1"/>
    </source>
</evidence>
<proteinExistence type="predicted"/>
<dbReference type="RefSeq" id="WP_121099347.1">
    <property type="nucleotide sequence ID" value="NZ_RBII01000001.1"/>
</dbReference>
<dbReference type="EMBL" id="RBII01000001">
    <property type="protein sequence ID" value="RKQ71584.1"/>
    <property type="molecule type" value="Genomic_DNA"/>
</dbReference>
<dbReference type="InParanoid" id="A0A420WKQ4"/>
<sequence>MNDSCPKISGKDAKIALRDADPEKRAYATMRLAQDINQADLSAADRAYANRLLDVISKDVSELVRRALAVTLKNSTFLPRAVLSRLITDIESIAVPLIEHSPILTDNDLRLVLKSGLAGKVRAVAARQNLSNKIILTLINAGDAVAVRHIAANDTVLLSEDAAQAMVEMYNEDDIIRAALMRRAALPFSVVEKLVSTSSDHIAERLETGYALSVEHSQAIGDQTYDRTMASLPTEHFSEKNLKDFIVSMHTQGRLRPEIIMRAMGLGQIALVHYGLATLAGLSVRKVVLMLHDTGPFALRGVCSRAGFDTEQTTFMQSAINIYTDLERLGEKLTEAEFQCRMIERILTLPNGFDVRETDYFLNILDGLSDEGY</sequence>